<dbReference type="AlphaFoldDB" id="A7VVZ8"/>
<protein>
    <submittedName>
        <fullName evidence="1">Uncharacterized protein</fullName>
    </submittedName>
</protein>
<proteinExistence type="predicted"/>
<evidence type="ECO:0000313" key="2">
    <source>
        <dbReference type="Proteomes" id="UP000003490"/>
    </source>
</evidence>
<reference evidence="1 2" key="1">
    <citation type="submission" date="2007-08" db="EMBL/GenBank/DDBJ databases">
        <title>Draft genome sequence of Clostridium leptum (DSM 753).</title>
        <authorList>
            <person name="Sudarsanam P."/>
            <person name="Ley R."/>
            <person name="Guruge J."/>
            <person name="Turnbaugh P.J."/>
            <person name="Mahowald M."/>
            <person name="Liep D."/>
            <person name="Gordon J."/>
        </authorList>
    </citation>
    <scope>NUCLEOTIDE SEQUENCE [LARGE SCALE GENOMIC DNA]</scope>
    <source>
        <strain evidence="1 2">DSM 753</strain>
    </source>
</reference>
<comment type="caution">
    <text evidence="1">The sequence shown here is derived from an EMBL/GenBank/DDBJ whole genome shotgun (WGS) entry which is preliminary data.</text>
</comment>
<dbReference type="HOGENOM" id="CLU_3287442_0_0_9"/>
<organism evidence="1 2">
    <name type="scientific">[Clostridium] leptum DSM 753</name>
    <dbReference type="NCBI Taxonomy" id="428125"/>
    <lineage>
        <taxon>Bacteria</taxon>
        <taxon>Bacillati</taxon>
        <taxon>Bacillota</taxon>
        <taxon>Clostridia</taxon>
        <taxon>Eubacteriales</taxon>
        <taxon>Oscillospiraceae</taxon>
        <taxon>Oscillospiraceae incertae sedis</taxon>
    </lineage>
</organism>
<dbReference type="Proteomes" id="UP000003490">
    <property type="component" value="Unassembled WGS sequence"/>
</dbReference>
<dbReference type="EMBL" id="ABCB02000020">
    <property type="protein sequence ID" value="EDO59945.1"/>
    <property type="molecule type" value="Genomic_DNA"/>
</dbReference>
<evidence type="ECO:0000313" key="1">
    <source>
        <dbReference type="EMBL" id="EDO59945.1"/>
    </source>
</evidence>
<accession>A7VVZ8</accession>
<gene>
    <name evidence="1" type="ORF">CLOLEP_02762</name>
</gene>
<sequence length="40" mass="5042">MRMTKKELLFLQPVFLFLLFLTSHCYKDKPKKWLKRWLLT</sequence>
<reference evidence="1 2" key="2">
    <citation type="submission" date="2007-08" db="EMBL/GenBank/DDBJ databases">
        <authorList>
            <person name="Fulton L."/>
            <person name="Clifton S."/>
            <person name="Fulton B."/>
            <person name="Xu J."/>
            <person name="Minx P."/>
            <person name="Pepin K.H."/>
            <person name="Johnson M."/>
            <person name="Thiruvilangam P."/>
            <person name="Bhonagiri V."/>
            <person name="Nash W.E."/>
            <person name="Wang C."/>
            <person name="Mardis E.R."/>
            <person name="Wilson R.K."/>
        </authorList>
    </citation>
    <scope>NUCLEOTIDE SEQUENCE [LARGE SCALE GENOMIC DNA]</scope>
    <source>
        <strain evidence="1 2">DSM 753</strain>
    </source>
</reference>
<name>A7VVZ8_9FIRM</name>